<dbReference type="InterPro" id="IPR013783">
    <property type="entry name" value="Ig-like_fold"/>
</dbReference>
<dbReference type="EMBL" id="CH445354">
    <property type="protein sequence ID" value="EAT78498.2"/>
    <property type="molecule type" value="Genomic_DNA"/>
</dbReference>
<dbReference type="RefSeq" id="XP_001804456.1">
    <property type="nucleotide sequence ID" value="XM_001804404.1"/>
</dbReference>
<feature type="region of interest" description="Disordered" evidence="1">
    <location>
        <begin position="968"/>
        <end position="1052"/>
    </location>
</feature>
<accession>Q0U297</accession>
<dbReference type="PANTHER" id="PTHR43941">
    <property type="entry name" value="STRUCTURAL MAINTENANCE OF CHROMOSOMES PROTEIN 2"/>
    <property type="match status" value="1"/>
</dbReference>
<organism evidence="3 4">
    <name type="scientific">Phaeosphaeria nodorum (strain SN15 / ATCC MYA-4574 / FGSC 10173)</name>
    <name type="common">Glume blotch fungus</name>
    <name type="synonym">Parastagonospora nodorum</name>
    <dbReference type="NCBI Taxonomy" id="321614"/>
    <lineage>
        <taxon>Eukaryota</taxon>
        <taxon>Fungi</taxon>
        <taxon>Dikarya</taxon>
        <taxon>Ascomycota</taxon>
        <taxon>Pezizomycotina</taxon>
        <taxon>Dothideomycetes</taxon>
        <taxon>Pleosporomycetidae</taxon>
        <taxon>Pleosporales</taxon>
        <taxon>Pleosporineae</taxon>
        <taxon>Phaeosphaeriaceae</taxon>
        <taxon>Parastagonospora</taxon>
    </lineage>
</organism>
<dbReference type="AlphaFoldDB" id="Q0U297"/>
<feature type="region of interest" description="Disordered" evidence="1">
    <location>
        <begin position="419"/>
        <end position="438"/>
    </location>
</feature>
<sequence length="1052" mass="115429">MSSEPLSSLYWPPDVARYNMESVLHSSSGWLRTACIVFALFCVSRVVANAPSRVAFRAYQVLSQPVEKLVQVLGLEVPVAPLVSLAGIKADGVLLHWKPTDQRLTVLKYVIRINGIDIGDISPQETSITIENLQPDHHYVIRIVTLNSSNFQAPSIPIRMRTLPADSDQYYNPNAPKDFQAPTNDENYTPTPIIRPNKSLADVVPPFVAPVMTREHSNSISRRRPDTGRRNSPASQTLDQARSALESPESSDSIRQLTEKLNSLRQELDDVERQIQDEDQDFVTQKAILIDKRDDKKAALKEKEDASRDLRKEVATLERQSASAQTRRVQQERVLRQKEAERKKLKDDVAKWTREAGELKEAAERIAKERIEYEASSEKRIQTVKEKHAEELQANKTLEDAIREKGIQIKALEEERHALEEGQEGGEAPDGNDNAEREEDNRWKMTLGLLQQQYAQAWTLFMEAERISGEASTRLNYLQQRRMSQPQMFTGPPVPEIGPVRRGSQRARPLSMREGLLAQATGGFVHTSSAPFNTIPTTSSPSFANITPYFNPVNGMALPPPRTHNSSFSQADFESLTGGAPMSPTAGALLPAGLFADDLGLTDTEDENDPGPPQAPSLDPSPNLRNVLPGLGAPGTIDRSQDPSSPISQSSRPPSAFASPRESAGELQNFPNPNPDNIESDKRSIRSTSSSFQIPQASRFGGLFGLHRQRGKTFSDDGPALGSLKPSQSQSLPRQDHGPDGVGGSRRRGSHSEGAWYDTFIRTKTQPVESSSSPNHVTTRKRPFNMFGTKADPWLTSMLGFEKPPSPRQGSTKSGEAFTIPILGKKTEEDKAEKAKRAAERAAEKEAKKAEKAEKKEEKEKKAKAEKAEKAARKGKEKLTESNASITSDSRDATSPHNSRVSRDTPSIISTADASEASPRESLERSVSHTPSELNASIGKESFMQKLTRKGSTNQFLTLGMKSTLFSRAKATDAPGTPEETNEDSGFLGSGRGTDSVGNSPSIGMPKDKTSALSWSSIKKLGKKDRTPSLHESVASEATGDEDDLVAGSSKA</sequence>
<feature type="compositionally biased region" description="Polar residues" evidence="1">
    <location>
        <begin position="895"/>
        <end position="913"/>
    </location>
</feature>
<protein>
    <recommendedName>
        <fullName evidence="2">Fibronectin type-III domain-containing protein</fullName>
    </recommendedName>
</protein>
<dbReference type="VEuPathDB" id="FungiDB:JI435_142610"/>
<feature type="domain" description="Fibronectin type-III" evidence="2">
    <location>
        <begin position="77"/>
        <end position="165"/>
    </location>
</feature>
<dbReference type="Proteomes" id="UP000001055">
    <property type="component" value="Unassembled WGS sequence"/>
</dbReference>
<evidence type="ECO:0000259" key="2">
    <source>
        <dbReference type="PROSITE" id="PS50853"/>
    </source>
</evidence>
<dbReference type="SUPFAM" id="SSF49265">
    <property type="entry name" value="Fibronectin type III"/>
    <property type="match status" value="1"/>
</dbReference>
<dbReference type="Gene3D" id="2.60.40.10">
    <property type="entry name" value="Immunoglobulins"/>
    <property type="match status" value="1"/>
</dbReference>
<reference evidence="4" key="1">
    <citation type="journal article" date="2007" name="Plant Cell">
        <title>Dothideomycete-plant interactions illuminated by genome sequencing and EST analysis of the wheat pathogen Stagonospora nodorum.</title>
        <authorList>
            <person name="Hane J.K."/>
            <person name="Lowe R.G."/>
            <person name="Solomon P.S."/>
            <person name="Tan K.C."/>
            <person name="Schoch C.L."/>
            <person name="Spatafora J.W."/>
            <person name="Crous P.W."/>
            <person name="Kodira C."/>
            <person name="Birren B.W."/>
            <person name="Galagan J.E."/>
            <person name="Torriani S.F."/>
            <person name="McDonald B.A."/>
            <person name="Oliver R.P."/>
        </authorList>
    </citation>
    <scope>NUCLEOTIDE SEQUENCE [LARGE SCALE GENOMIC DNA]</scope>
    <source>
        <strain evidence="4">SN15 / ATCC MYA-4574 / FGSC 10173</strain>
    </source>
</reference>
<dbReference type="InterPro" id="IPR036116">
    <property type="entry name" value="FN3_sf"/>
</dbReference>
<gene>
    <name evidence="3" type="ORF">SNOG_14261</name>
</gene>
<feature type="compositionally biased region" description="Polar residues" evidence="1">
    <location>
        <begin position="563"/>
        <end position="572"/>
    </location>
</feature>
<dbReference type="HOGENOM" id="CLU_005801_0_0_1"/>
<feature type="compositionally biased region" description="Basic and acidic residues" evidence="1">
    <location>
        <begin position="918"/>
        <end position="927"/>
    </location>
</feature>
<dbReference type="PROSITE" id="PS50853">
    <property type="entry name" value="FN3"/>
    <property type="match status" value="1"/>
</dbReference>
<feature type="compositionally biased region" description="Polar residues" evidence="1">
    <location>
        <begin position="230"/>
        <end position="240"/>
    </location>
</feature>
<feature type="region of interest" description="Disordered" evidence="1">
    <location>
        <begin position="212"/>
        <end position="254"/>
    </location>
</feature>
<feature type="compositionally biased region" description="Basic and acidic residues" evidence="1">
    <location>
        <begin position="825"/>
        <end position="880"/>
    </location>
</feature>
<dbReference type="SMART" id="SM00060">
    <property type="entry name" value="FN3"/>
    <property type="match status" value="1"/>
</dbReference>
<dbReference type="KEGG" id="pno:SNOG_14261"/>
<feature type="compositionally biased region" description="Basic and acidic residues" evidence="1">
    <location>
        <begin position="213"/>
        <end position="229"/>
    </location>
</feature>
<dbReference type="Pfam" id="PF00041">
    <property type="entry name" value="fn3"/>
    <property type="match status" value="1"/>
</dbReference>
<evidence type="ECO:0000256" key="1">
    <source>
        <dbReference type="SAM" id="MobiDB-lite"/>
    </source>
</evidence>
<feature type="compositionally biased region" description="Low complexity" evidence="1">
    <location>
        <begin position="642"/>
        <end position="662"/>
    </location>
</feature>
<dbReference type="STRING" id="321614.Q0U297"/>
<name>Q0U297_PHANO</name>
<evidence type="ECO:0000313" key="4">
    <source>
        <dbReference type="Proteomes" id="UP000001055"/>
    </source>
</evidence>
<feature type="region of interest" description="Disordered" evidence="1">
    <location>
        <begin position="172"/>
        <end position="196"/>
    </location>
</feature>
<dbReference type="CDD" id="cd00063">
    <property type="entry name" value="FN3"/>
    <property type="match status" value="1"/>
</dbReference>
<feature type="region of interest" description="Disordered" evidence="1">
    <location>
        <begin position="599"/>
        <end position="696"/>
    </location>
</feature>
<feature type="compositionally biased region" description="Polar residues" evidence="1">
    <location>
        <begin position="181"/>
        <end position="190"/>
    </location>
</feature>
<feature type="compositionally biased region" description="Polar residues" evidence="1">
    <location>
        <begin position="762"/>
        <end position="777"/>
    </location>
</feature>
<dbReference type="InParanoid" id="Q0U297"/>
<dbReference type="eggNOG" id="ENOG502R2RI">
    <property type="taxonomic scope" value="Eukaryota"/>
</dbReference>
<proteinExistence type="predicted"/>
<dbReference type="InterPro" id="IPR003961">
    <property type="entry name" value="FN3_dom"/>
</dbReference>
<evidence type="ECO:0000313" key="3">
    <source>
        <dbReference type="EMBL" id="EAT78498.2"/>
    </source>
</evidence>
<feature type="region of interest" description="Disordered" evidence="1">
    <location>
        <begin position="709"/>
        <end position="941"/>
    </location>
</feature>
<dbReference type="PANTHER" id="PTHR43941:SF1">
    <property type="entry name" value="STRUCTURAL MAINTENANCE OF CHROMOSOMES PROTEIN 2"/>
    <property type="match status" value="1"/>
</dbReference>
<feature type="region of interest" description="Disordered" evidence="1">
    <location>
        <begin position="557"/>
        <end position="585"/>
    </location>
</feature>
<dbReference type="GeneID" id="5981379"/>